<dbReference type="GO" id="GO:0005524">
    <property type="term" value="F:ATP binding"/>
    <property type="evidence" value="ECO:0007669"/>
    <property type="project" value="UniProtKB-UniRule"/>
</dbReference>
<reference evidence="16 17" key="1">
    <citation type="submission" date="2019-07" db="EMBL/GenBank/DDBJ databases">
        <authorList>
            <person name="Kim J.K."/>
            <person name="Cheong H.-M."/>
            <person name="Choi Y."/>
            <person name="Hwang K.J."/>
            <person name="Lee S."/>
            <person name="Choi C."/>
        </authorList>
    </citation>
    <scope>NUCLEOTIDE SEQUENCE [LARGE SCALE GENOMIC DNA]</scope>
    <source>
        <strain evidence="16 17">KS 22</strain>
    </source>
</reference>
<evidence type="ECO:0000259" key="15">
    <source>
        <dbReference type="SMART" id="SM00562"/>
    </source>
</evidence>
<dbReference type="Pfam" id="PF00334">
    <property type="entry name" value="NDK"/>
    <property type="match status" value="1"/>
</dbReference>
<dbReference type="NCBIfam" id="NF001908">
    <property type="entry name" value="PRK00668.1"/>
    <property type="match status" value="1"/>
</dbReference>
<keyword evidence="17" id="KW-1185">Reference proteome</keyword>
<evidence type="ECO:0000256" key="9">
    <source>
        <dbReference type="ARBA" id="ARBA00024802"/>
    </source>
</evidence>
<comment type="similarity">
    <text evidence="2 11 12 13">Belongs to the NDK family.</text>
</comment>
<dbReference type="PROSITE" id="PS51374">
    <property type="entry name" value="NDPK_LIKE"/>
    <property type="match status" value="1"/>
</dbReference>
<evidence type="ECO:0000256" key="10">
    <source>
        <dbReference type="ARBA" id="ARBA00047945"/>
    </source>
</evidence>
<dbReference type="PANTHER" id="PTHR11349">
    <property type="entry name" value="NUCLEOSIDE DIPHOSPHATE KINASE"/>
    <property type="match status" value="1"/>
</dbReference>
<evidence type="ECO:0000313" key="16">
    <source>
        <dbReference type="EMBL" id="QMV43608.1"/>
    </source>
</evidence>
<dbReference type="GO" id="GO:0006241">
    <property type="term" value="P:CTP biosynthetic process"/>
    <property type="evidence" value="ECO:0007669"/>
    <property type="project" value="UniProtKB-UniRule"/>
</dbReference>
<dbReference type="CDD" id="cd04413">
    <property type="entry name" value="NDPk_I"/>
    <property type="match status" value="1"/>
</dbReference>
<keyword evidence="8 11" id="KW-0546">Nucleotide metabolism</keyword>
<dbReference type="InterPro" id="IPR036850">
    <property type="entry name" value="NDK-like_dom_sf"/>
</dbReference>
<dbReference type="EC" id="2.7.4.6" evidence="11 14"/>
<comment type="catalytic activity">
    <reaction evidence="11 14">
        <text>a 2'-deoxyribonucleoside 5'-diphosphate + ATP = a 2'-deoxyribonucleoside 5'-triphosphate + ADP</text>
        <dbReference type="Rhea" id="RHEA:44640"/>
        <dbReference type="ChEBI" id="CHEBI:30616"/>
        <dbReference type="ChEBI" id="CHEBI:61560"/>
        <dbReference type="ChEBI" id="CHEBI:73316"/>
        <dbReference type="ChEBI" id="CHEBI:456216"/>
        <dbReference type="EC" id="2.7.4.6"/>
    </reaction>
</comment>
<evidence type="ECO:0000256" key="7">
    <source>
        <dbReference type="ARBA" id="ARBA00022840"/>
    </source>
</evidence>
<evidence type="ECO:0000313" key="17">
    <source>
        <dbReference type="Proteomes" id="UP000515679"/>
    </source>
</evidence>
<dbReference type="EMBL" id="CP041969">
    <property type="protein sequence ID" value="QMV43608.1"/>
    <property type="molecule type" value="Genomic_DNA"/>
</dbReference>
<comment type="subunit">
    <text evidence="11">Homotetramer.</text>
</comment>
<comment type="catalytic activity">
    <reaction evidence="10">
        <text>dZDP + ATP = dZTP + ADP</text>
        <dbReference type="Rhea" id="RHEA:67644"/>
        <dbReference type="ChEBI" id="CHEBI:30616"/>
        <dbReference type="ChEBI" id="CHEBI:172929"/>
        <dbReference type="ChEBI" id="CHEBI:172931"/>
        <dbReference type="ChEBI" id="CHEBI:456216"/>
    </reaction>
</comment>
<evidence type="ECO:0000256" key="3">
    <source>
        <dbReference type="ARBA" id="ARBA00022553"/>
    </source>
</evidence>
<dbReference type="InterPro" id="IPR023005">
    <property type="entry name" value="Nucleoside_diP_kinase_AS"/>
</dbReference>
<evidence type="ECO:0000256" key="12">
    <source>
        <dbReference type="PROSITE-ProRule" id="PRU00706"/>
    </source>
</evidence>
<dbReference type="InterPro" id="IPR034907">
    <property type="entry name" value="NDK-like_dom"/>
</dbReference>
<evidence type="ECO:0000256" key="2">
    <source>
        <dbReference type="ARBA" id="ARBA00008142"/>
    </source>
</evidence>
<evidence type="ECO:0000256" key="13">
    <source>
        <dbReference type="RuleBase" id="RU004011"/>
    </source>
</evidence>
<name>A0A7G5C324_9BACL</name>
<comment type="function">
    <text evidence="9">(Microbial infection) Catalyzes the phosphorylation of dZDP to dZTP, when the bacterium is infected by a phage that produces the substrate for the synthesis of dZTP (2- amino-2'-deoxyadenosine 5'-triphosphate), which is then used by the phage as a DNA polymerase substrate.</text>
</comment>
<keyword evidence="3 11" id="KW-0597">Phosphoprotein</keyword>
<organism evidence="16 17">
    <name type="scientific">Cohnella cholangitidis</name>
    <dbReference type="NCBI Taxonomy" id="2598458"/>
    <lineage>
        <taxon>Bacteria</taxon>
        <taxon>Bacillati</taxon>
        <taxon>Bacillota</taxon>
        <taxon>Bacilli</taxon>
        <taxon>Bacillales</taxon>
        <taxon>Paenibacillaceae</taxon>
        <taxon>Cohnella</taxon>
    </lineage>
</organism>
<comment type="function">
    <text evidence="11">Major role in the synthesis of nucleoside triphosphates other than ATP. The ATP gamma phosphate is transferred to the NDP beta phosphate via a ping-pong mechanism, using a phosphorylated active-site intermediate.</text>
</comment>
<dbReference type="KEGG" id="cchl:FPL14_22325"/>
<keyword evidence="6 11" id="KW-0418">Kinase</keyword>
<dbReference type="SMART" id="SM00562">
    <property type="entry name" value="NDK"/>
    <property type="match status" value="1"/>
</dbReference>
<dbReference type="Gene3D" id="3.30.70.141">
    <property type="entry name" value="Nucleoside diphosphate kinase-like domain"/>
    <property type="match status" value="1"/>
</dbReference>
<dbReference type="HAMAP" id="MF_00451">
    <property type="entry name" value="NDP_kinase"/>
    <property type="match status" value="1"/>
</dbReference>
<keyword evidence="11" id="KW-0479">Metal-binding</keyword>
<keyword evidence="11" id="KW-0460">Magnesium</keyword>
<feature type="binding site" evidence="11 12">
    <location>
        <position position="11"/>
    </location>
    <ligand>
        <name>ATP</name>
        <dbReference type="ChEBI" id="CHEBI:30616"/>
    </ligand>
</feature>
<protein>
    <recommendedName>
        <fullName evidence="11 14">Nucleoside diphosphate kinase</fullName>
        <shortName evidence="11">NDK</shortName>
        <shortName evidence="11">NDP kinase</shortName>
        <ecNumber evidence="11 14">2.7.4.6</ecNumber>
    </recommendedName>
    <alternativeName>
        <fullName evidence="11">Nucleoside-2-P kinase</fullName>
    </alternativeName>
</protein>
<evidence type="ECO:0000256" key="5">
    <source>
        <dbReference type="ARBA" id="ARBA00022741"/>
    </source>
</evidence>
<evidence type="ECO:0000256" key="1">
    <source>
        <dbReference type="ARBA" id="ARBA00001946"/>
    </source>
</evidence>
<feature type="binding site" evidence="11 12">
    <location>
        <position position="93"/>
    </location>
    <ligand>
        <name>ATP</name>
        <dbReference type="ChEBI" id="CHEBI:30616"/>
    </ligand>
</feature>
<dbReference type="GO" id="GO:0006228">
    <property type="term" value="P:UTP biosynthetic process"/>
    <property type="evidence" value="ECO:0007669"/>
    <property type="project" value="UniProtKB-UniRule"/>
</dbReference>
<feature type="binding site" evidence="11 12">
    <location>
        <position position="114"/>
    </location>
    <ligand>
        <name>ATP</name>
        <dbReference type="ChEBI" id="CHEBI:30616"/>
    </ligand>
</feature>
<proteinExistence type="inferred from homology"/>
<feature type="binding site" evidence="11 12">
    <location>
        <position position="104"/>
    </location>
    <ligand>
        <name>ATP</name>
        <dbReference type="ChEBI" id="CHEBI:30616"/>
    </ligand>
</feature>
<evidence type="ECO:0000256" key="14">
    <source>
        <dbReference type="RuleBase" id="RU004013"/>
    </source>
</evidence>
<dbReference type="GO" id="GO:0006183">
    <property type="term" value="P:GTP biosynthetic process"/>
    <property type="evidence" value="ECO:0007669"/>
    <property type="project" value="UniProtKB-UniRule"/>
</dbReference>
<dbReference type="GO" id="GO:0004550">
    <property type="term" value="F:nucleoside diphosphate kinase activity"/>
    <property type="evidence" value="ECO:0007669"/>
    <property type="project" value="UniProtKB-UniRule"/>
</dbReference>
<dbReference type="SUPFAM" id="SSF54919">
    <property type="entry name" value="Nucleoside diphosphate kinase, NDK"/>
    <property type="match status" value="1"/>
</dbReference>
<feature type="binding site" evidence="11 12">
    <location>
        <position position="87"/>
    </location>
    <ligand>
        <name>ATP</name>
        <dbReference type="ChEBI" id="CHEBI:30616"/>
    </ligand>
</feature>
<sequence length="139" mass="15471">MVKTKTFIMIKPDGVRRGLVGEIVRRFELRGFRLVDAKLVDVDQAHAERHYSAHKDKPFFQELVDYITSGPVFAMIWEAENAVEIGRSMIGATNPVKAVSGTIRGDYGTSVEFNVIHGSDSPESVEREIAAFFGKNARA</sequence>
<dbReference type="PROSITE" id="PS00469">
    <property type="entry name" value="NDPK"/>
    <property type="match status" value="1"/>
</dbReference>
<evidence type="ECO:0000256" key="8">
    <source>
        <dbReference type="ARBA" id="ARBA00023080"/>
    </source>
</evidence>
<comment type="cofactor">
    <cofactor evidence="1 11">
        <name>Mg(2+)</name>
        <dbReference type="ChEBI" id="CHEBI:18420"/>
    </cofactor>
</comment>
<keyword evidence="11" id="KW-0963">Cytoplasm</keyword>
<evidence type="ECO:0000256" key="4">
    <source>
        <dbReference type="ARBA" id="ARBA00022679"/>
    </source>
</evidence>
<dbReference type="Proteomes" id="UP000515679">
    <property type="component" value="Chromosome"/>
</dbReference>
<dbReference type="FunFam" id="3.30.70.141:FF:000002">
    <property type="entry name" value="Nucleoside diphosphate kinase"/>
    <property type="match status" value="1"/>
</dbReference>
<keyword evidence="4 11" id="KW-0808">Transferase</keyword>
<accession>A0A7G5C324</accession>
<feature type="domain" description="Nucleoside diphosphate kinase-like" evidence="15">
    <location>
        <begin position="3"/>
        <end position="138"/>
    </location>
</feature>
<feature type="active site" description="Pros-phosphohistidine intermediate" evidence="11 12">
    <location>
        <position position="117"/>
    </location>
</feature>
<dbReference type="PRINTS" id="PR01243">
    <property type="entry name" value="NUCDPKINASE"/>
</dbReference>
<dbReference type="GO" id="GO:0046872">
    <property type="term" value="F:metal ion binding"/>
    <property type="evidence" value="ECO:0007669"/>
    <property type="project" value="UniProtKB-KW"/>
</dbReference>
<gene>
    <name evidence="11" type="primary">ndk</name>
    <name evidence="16" type="ORF">FPL14_22325</name>
</gene>
<dbReference type="GO" id="GO:0005737">
    <property type="term" value="C:cytoplasm"/>
    <property type="evidence" value="ECO:0007669"/>
    <property type="project" value="UniProtKB-SubCell"/>
</dbReference>
<feature type="binding site" evidence="11 12">
    <location>
        <position position="59"/>
    </location>
    <ligand>
        <name>ATP</name>
        <dbReference type="ChEBI" id="CHEBI:30616"/>
    </ligand>
</feature>
<dbReference type="AlphaFoldDB" id="A0A7G5C324"/>
<evidence type="ECO:0000256" key="6">
    <source>
        <dbReference type="ARBA" id="ARBA00022777"/>
    </source>
</evidence>
<keyword evidence="5 11" id="KW-0547">Nucleotide-binding</keyword>
<evidence type="ECO:0000256" key="11">
    <source>
        <dbReference type="HAMAP-Rule" id="MF_00451"/>
    </source>
</evidence>
<dbReference type="InterPro" id="IPR001564">
    <property type="entry name" value="Nucleoside_diP_kinase"/>
</dbReference>
<keyword evidence="7 11" id="KW-0067">ATP-binding</keyword>
<dbReference type="RefSeq" id="WP_182299845.1">
    <property type="nucleotide sequence ID" value="NZ_CP041969.1"/>
</dbReference>
<comment type="catalytic activity">
    <reaction evidence="11">
        <text>a ribonucleoside 5'-diphosphate + ATP = a ribonucleoside 5'-triphosphate + ADP</text>
        <dbReference type="Rhea" id="RHEA:18113"/>
        <dbReference type="ChEBI" id="CHEBI:30616"/>
        <dbReference type="ChEBI" id="CHEBI:57930"/>
        <dbReference type="ChEBI" id="CHEBI:61557"/>
        <dbReference type="ChEBI" id="CHEBI:456216"/>
        <dbReference type="EC" id="2.7.4.6"/>
    </reaction>
</comment>
<comment type="subcellular location">
    <subcellularLocation>
        <location evidence="11">Cytoplasm</location>
    </subcellularLocation>
</comment>